<dbReference type="SUPFAM" id="SSF52172">
    <property type="entry name" value="CheY-like"/>
    <property type="match status" value="1"/>
</dbReference>
<evidence type="ECO:0000256" key="8">
    <source>
        <dbReference type="ARBA" id="ARBA00022692"/>
    </source>
</evidence>
<dbReference type="Gene3D" id="1.10.287.130">
    <property type="match status" value="1"/>
</dbReference>
<accession>E0U5V5</accession>
<dbReference type="PANTHER" id="PTHR43047">
    <property type="entry name" value="TWO-COMPONENT HISTIDINE PROTEIN KINASE"/>
    <property type="match status" value="1"/>
</dbReference>
<evidence type="ECO:0000256" key="1">
    <source>
        <dbReference type="ARBA" id="ARBA00000085"/>
    </source>
</evidence>
<keyword evidence="11" id="KW-0902">Two-component regulatory system</keyword>
<dbReference type="InterPro" id="IPR003660">
    <property type="entry name" value="HAMP_dom"/>
</dbReference>
<dbReference type="NCBIfam" id="TIGR00229">
    <property type="entry name" value="sensory_box"/>
    <property type="match status" value="1"/>
</dbReference>
<dbReference type="Gene3D" id="3.40.50.2300">
    <property type="match status" value="1"/>
</dbReference>
<keyword evidence="8 16" id="KW-0812">Transmembrane</keyword>
<dbReference type="PROSITE" id="PS50885">
    <property type="entry name" value="HAMP"/>
    <property type="match status" value="1"/>
</dbReference>
<evidence type="ECO:0000256" key="13">
    <source>
        <dbReference type="ARBA" id="ARBA00074306"/>
    </source>
</evidence>
<evidence type="ECO:0000313" key="23">
    <source>
        <dbReference type="Proteomes" id="UP000008206"/>
    </source>
</evidence>
<dbReference type="SMART" id="SM00304">
    <property type="entry name" value="HAMP"/>
    <property type="match status" value="1"/>
</dbReference>
<dbReference type="EC" id="2.7.13.3" evidence="4"/>
<dbReference type="SUPFAM" id="SSF47384">
    <property type="entry name" value="Homodimeric domain of signal transducing histidine kinase"/>
    <property type="match status" value="1"/>
</dbReference>
<dbReference type="SUPFAM" id="SSF55874">
    <property type="entry name" value="ATPase domain of HSP90 chaperone/DNA topoisomerase II/histidine kinase"/>
    <property type="match status" value="1"/>
</dbReference>
<protein>
    <recommendedName>
        <fullName evidence="13">Circadian input-output histidine kinase CikA</fullName>
        <ecNumber evidence="4">2.7.13.3</ecNumber>
    </recommendedName>
</protein>
<dbReference type="GO" id="GO:0005886">
    <property type="term" value="C:plasma membrane"/>
    <property type="evidence" value="ECO:0007669"/>
    <property type="project" value="UniProtKB-SubCell"/>
</dbReference>
<dbReference type="HOGENOM" id="CLU_000445_114_10_3"/>
<keyword evidence="10 16" id="KW-1133">Transmembrane helix</keyword>
<evidence type="ECO:0000313" key="22">
    <source>
        <dbReference type="EMBL" id="ADN15946.1"/>
    </source>
</evidence>
<dbReference type="InterPro" id="IPR003594">
    <property type="entry name" value="HATPase_dom"/>
</dbReference>
<evidence type="ECO:0000256" key="12">
    <source>
        <dbReference type="ARBA" id="ARBA00023136"/>
    </source>
</evidence>
<dbReference type="EMBL" id="CP002198">
    <property type="protein sequence ID" value="ADN15946.1"/>
    <property type="molecule type" value="Genomic_DNA"/>
</dbReference>
<dbReference type="CDD" id="cd06225">
    <property type="entry name" value="HAMP"/>
    <property type="match status" value="1"/>
</dbReference>
<dbReference type="Pfam" id="PF00989">
    <property type="entry name" value="PAS"/>
    <property type="match status" value="1"/>
</dbReference>
<dbReference type="Pfam" id="PF00512">
    <property type="entry name" value="HisKA"/>
    <property type="match status" value="1"/>
</dbReference>
<feature type="domain" description="Histidine kinase" evidence="17">
    <location>
        <begin position="605"/>
        <end position="824"/>
    </location>
</feature>
<evidence type="ECO:0000256" key="6">
    <source>
        <dbReference type="ARBA" id="ARBA00022553"/>
    </source>
</evidence>
<evidence type="ECO:0000259" key="19">
    <source>
        <dbReference type="PROSITE" id="PS50112"/>
    </source>
</evidence>
<proteinExistence type="inferred from homology"/>
<feature type="domain" description="Response regulatory" evidence="18">
    <location>
        <begin position="850"/>
        <end position="964"/>
    </location>
</feature>
<evidence type="ECO:0000259" key="18">
    <source>
        <dbReference type="PROSITE" id="PS50110"/>
    </source>
</evidence>
<feature type="transmembrane region" description="Helical" evidence="16">
    <location>
        <begin position="12"/>
        <end position="36"/>
    </location>
</feature>
<keyword evidence="23" id="KW-1185">Reference proteome</keyword>
<dbReference type="FunFam" id="3.30.565.10:FF:000010">
    <property type="entry name" value="Sensor histidine kinase RcsC"/>
    <property type="match status" value="1"/>
</dbReference>
<dbReference type="InterPro" id="IPR013767">
    <property type="entry name" value="PAS_fold"/>
</dbReference>
<dbReference type="Pfam" id="PF00072">
    <property type="entry name" value="Response_reg"/>
    <property type="match status" value="1"/>
</dbReference>
<dbReference type="CDD" id="cd16922">
    <property type="entry name" value="HATPase_EvgS-ArcB-TorS-like"/>
    <property type="match status" value="1"/>
</dbReference>
<comment type="similarity">
    <text evidence="3">In the N-terminal section; belongs to the phytochrome family.</text>
</comment>
<evidence type="ECO:0000256" key="16">
    <source>
        <dbReference type="SAM" id="Phobius"/>
    </source>
</evidence>
<dbReference type="SUPFAM" id="SSF55785">
    <property type="entry name" value="PYP-like sensor domain (PAS domain)"/>
    <property type="match status" value="1"/>
</dbReference>
<evidence type="ECO:0000256" key="5">
    <source>
        <dbReference type="ARBA" id="ARBA00022475"/>
    </source>
</evidence>
<dbReference type="SMART" id="SM00387">
    <property type="entry name" value="HATPase_c"/>
    <property type="match status" value="1"/>
</dbReference>
<evidence type="ECO:0000256" key="9">
    <source>
        <dbReference type="ARBA" id="ARBA00022777"/>
    </source>
</evidence>
<dbReference type="InterPro" id="IPR003661">
    <property type="entry name" value="HisK_dim/P_dom"/>
</dbReference>
<evidence type="ECO:0000256" key="10">
    <source>
        <dbReference type="ARBA" id="ARBA00022989"/>
    </source>
</evidence>
<evidence type="ECO:0000259" key="17">
    <source>
        <dbReference type="PROSITE" id="PS50109"/>
    </source>
</evidence>
<dbReference type="Pfam" id="PF00672">
    <property type="entry name" value="HAMP"/>
    <property type="match status" value="1"/>
</dbReference>
<dbReference type="PROSITE" id="PS50109">
    <property type="entry name" value="HIS_KIN"/>
    <property type="match status" value="1"/>
</dbReference>
<dbReference type="Pfam" id="PF02518">
    <property type="entry name" value="HATPase_c"/>
    <property type="match status" value="1"/>
</dbReference>
<dbReference type="InterPro" id="IPR004358">
    <property type="entry name" value="Sig_transdc_His_kin-like_C"/>
</dbReference>
<reference evidence="23" key="1">
    <citation type="journal article" date="2011" name="MBio">
        <title>Novel metabolic attributes of the genus Cyanothece, comprising a group of unicellular nitrogen-fixing Cyanobacteria.</title>
        <authorList>
            <person name="Bandyopadhyay A."/>
            <person name="Elvitigala T."/>
            <person name="Welsh E."/>
            <person name="Stockel J."/>
            <person name="Liberton M."/>
            <person name="Min H."/>
            <person name="Sherman L.A."/>
            <person name="Pakrasi H.B."/>
        </authorList>
    </citation>
    <scope>NUCLEOTIDE SEQUENCE [LARGE SCALE GENOMIC DNA]</scope>
    <source>
        <strain evidence="23">PCC 7822</strain>
    </source>
</reference>
<dbReference type="CDD" id="cd00082">
    <property type="entry name" value="HisKA"/>
    <property type="match status" value="1"/>
</dbReference>
<dbReference type="RefSeq" id="WP_013324014.1">
    <property type="nucleotide sequence ID" value="NC_014501.1"/>
</dbReference>
<feature type="domain" description="PAC" evidence="20">
    <location>
        <begin position="517"/>
        <end position="569"/>
    </location>
</feature>
<dbReference type="PRINTS" id="PR00344">
    <property type="entry name" value="BCTRLSENSOR"/>
</dbReference>
<dbReference type="CDD" id="cd17546">
    <property type="entry name" value="REC_hyHK_CKI1_RcsC-like"/>
    <property type="match status" value="1"/>
</dbReference>
<comment type="subcellular location">
    <subcellularLocation>
        <location evidence="2">Cell membrane</location>
        <topology evidence="2">Multi-pass membrane protein</topology>
    </subcellularLocation>
</comment>
<name>E0U5V5_GLOV7</name>
<evidence type="ECO:0000256" key="14">
    <source>
        <dbReference type="PROSITE-ProRule" id="PRU00169"/>
    </source>
</evidence>
<dbReference type="SMART" id="SM00448">
    <property type="entry name" value="REC"/>
    <property type="match status" value="1"/>
</dbReference>
<dbReference type="GO" id="GO:0000155">
    <property type="term" value="F:phosphorelay sensor kinase activity"/>
    <property type="evidence" value="ECO:0007669"/>
    <property type="project" value="InterPro"/>
</dbReference>
<feature type="modified residue" description="4-aspartylphosphate" evidence="14">
    <location>
        <position position="899"/>
    </location>
</feature>
<evidence type="ECO:0000256" key="4">
    <source>
        <dbReference type="ARBA" id="ARBA00012438"/>
    </source>
</evidence>
<dbReference type="Pfam" id="PF02743">
    <property type="entry name" value="dCache_1"/>
    <property type="match status" value="1"/>
</dbReference>
<evidence type="ECO:0000256" key="15">
    <source>
        <dbReference type="SAM" id="Coils"/>
    </source>
</evidence>
<dbReference type="Proteomes" id="UP000008206">
    <property type="component" value="Chromosome"/>
</dbReference>
<feature type="domain" description="HAMP" evidence="21">
    <location>
        <begin position="381"/>
        <end position="433"/>
    </location>
</feature>
<dbReference type="GO" id="GO:0009927">
    <property type="term" value="F:histidine phosphotransfer kinase activity"/>
    <property type="evidence" value="ECO:0007669"/>
    <property type="project" value="TreeGrafter"/>
</dbReference>
<dbReference type="InterPro" id="IPR000014">
    <property type="entry name" value="PAS"/>
</dbReference>
<evidence type="ECO:0000256" key="2">
    <source>
        <dbReference type="ARBA" id="ARBA00004651"/>
    </source>
</evidence>
<gene>
    <name evidence="22" type="ordered locus">Cyan7822_4021</name>
</gene>
<dbReference type="CDD" id="cd00130">
    <property type="entry name" value="PAS"/>
    <property type="match status" value="1"/>
</dbReference>
<keyword evidence="7" id="KW-0808">Transferase</keyword>
<dbReference type="InterPro" id="IPR035965">
    <property type="entry name" value="PAS-like_dom_sf"/>
</dbReference>
<keyword evidence="6 14" id="KW-0597">Phosphoprotein</keyword>
<dbReference type="InterPro" id="IPR033479">
    <property type="entry name" value="dCache_1"/>
</dbReference>
<evidence type="ECO:0000256" key="3">
    <source>
        <dbReference type="ARBA" id="ARBA00006402"/>
    </source>
</evidence>
<dbReference type="PROSITE" id="PS50113">
    <property type="entry name" value="PAC"/>
    <property type="match status" value="1"/>
</dbReference>
<feature type="coiled-coil region" evidence="15">
    <location>
        <begin position="560"/>
        <end position="598"/>
    </location>
</feature>
<dbReference type="Gene3D" id="3.30.450.20">
    <property type="entry name" value="PAS domain"/>
    <property type="match status" value="3"/>
</dbReference>
<dbReference type="Gene3D" id="3.30.565.10">
    <property type="entry name" value="Histidine kinase-like ATPase, C-terminal domain"/>
    <property type="match status" value="1"/>
</dbReference>
<sequence length="1053" mass="119292">MFLSRIITKLPLHFIFIAPFVLQIFGTVGLVGYLSFRNGQKAVEELAYHLMNEIGYRIEQNLDSYINILEQVVQNNASLLEQNILDSQDLPALETVLWQQIHIFRQLSAVMITNDKKKFRAMERLDDGSIILRLYDPSTRGKIENYQLNNKQQKIQLISSHSYDPYKDPPNDPWYTATKNSKKPSWRMVVSAVRGQNQPLLMLAYFSPFYNQNKEFKGVVSSTFHLEQMGDFLESLKIGKSGEAFIIDEQGFLIATSTRETPFTQQVETTRAKNLDPKRRRKAALKSENFLTRSATEFLLHSFADFRQIKGHYDTSFTVNHQRYFLQVIPTQRDRGLNWLTVVVIPESDFMANIDANTQTTIILSVLALLIAIVLGVLTTRWVTQPILKLNQAAKNIAQGEWDKTVPVNRTDELGELAKSFNMMAEQLQKTFAQLHNSQHRLSQFLEAVPVGISVHDTKGKLYYANRKSLELLGISSPLEAEMEQLTQAYHTYQAGTLELYPTDALPIARALKGKTTYVEDMELHQLDKIVPLEVWATPIYDEMGNIVYAIAAFQDITQRKQTEQILADYNRTLEAQVNQRTAELAQAKEKAEVANQTKSTFIANMSHELRSPLNAILGFSQLMAASGDLSAADQENVEIINRSGEYLLNLINNILTIAKIEAGKTTLNPKDFDLYHLLGEIDEMFDLEAATRGLKLNFEIPADVPRYVNTDEVKLRQVLINLLSNALKFTHVGKIGVYVQTEAKTPTTLLFRVQDTGVGIAQSELDLLFKTFSQTQSGQNSQDGTGLGLAISRQFVQLMGGDFSVESRVGVGTTFSFTIRVNIGEPTARLTPLSLSRVIALESNQPRYRILVVDDQSQNRKLLTKLLNFVGFEVKEACQGLEAIAIWKNWQPHLIWMDIRMPVMNGYEATKYIKRKSQATVIIAITASVLEEEKALILSCGCDDFVRKPFQQSTIFEIMAKHLGVRYIYSQEPREPKPQSKLKLTAESFQGMPFQWLVQLEQASIDLDEELVLSLIEKIPSNKTDLAKALTHLVAQFKIDEIPTIIEQLKAK</sequence>
<dbReference type="OrthoDB" id="9809348at2"/>
<evidence type="ECO:0000256" key="7">
    <source>
        <dbReference type="ARBA" id="ARBA00022679"/>
    </source>
</evidence>
<keyword evidence="9 22" id="KW-0418">Kinase</keyword>
<dbReference type="Gene3D" id="6.10.340.10">
    <property type="match status" value="1"/>
</dbReference>
<dbReference type="InterPro" id="IPR001789">
    <property type="entry name" value="Sig_transdc_resp-reg_receiver"/>
</dbReference>
<dbReference type="InterPro" id="IPR036890">
    <property type="entry name" value="HATPase_C_sf"/>
</dbReference>
<dbReference type="eggNOG" id="COG5002">
    <property type="taxonomic scope" value="Bacteria"/>
</dbReference>
<dbReference type="SUPFAM" id="SSF158472">
    <property type="entry name" value="HAMP domain-like"/>
    <property type="match status" value="1"/>
</dbReference>
<keyword evidence="15" id="KW-0175">Coiled coil</keyword>
<dbReference type="InterPro" id="IPR000700">
    <property type="entry name" value="PAS-assoc_C"/>
</dbReference>
<evidence type="ECO:0000259" key="20">
    <source>
        <dbReference type="PROSITE" id="PS50113"/>
    </source>
</evidence>
<dbReference type="STRING" id="497965.Cyan7822_4021"/>
<dbReference type="InterPro" id="IPR036097">
    <property type="entry name" value="HisK_dim/P_sf"/>
</dbReference>
<keyword evidence="5" id="KW-1003">Cell membrane</keyword>
<comment type="catalytic activity">
    <reaction evidence="1">
        <text>ATP + protein L-histidine = ADP + protein N-phospho-L-histidine.</text>
        <dbReference type="EC" id="2.7.13.3"/>
    </reaction>
</comment>
<dbReference type="SMART" id="SM00091">
    <property type="entry name" value="PAS"/>
    <property type="match status" value="1"/>
</dbReference>
<evidence type="ECO:0000256" key="11">
    <source>
        <dbReference type="ARBA" id="ARBA00023012"/>
    </source>
</evidence>
<dbReference type="SMART" id="SM00388">
    <property type="entry name" value="HisKA"/>
    <property type="match status" value="1"/>
</dbReference>
<feature type="domain" description="PAS" evidence="19">
    <location>
        <begin position="438"/>
        <end position="476"/>
    </location>
</feature>
<dbReference type="PROSITE" id="PS50112">
    <property type="entry name" value="PAS"/>
    <property type="match status" value="1"/>
</dbReference>
<dbReference type="eggNOG" id="COG0784">
    <property type="taxonomic scope" value="Bacteria"/>
</dbReference>
<dbReference type="KEGG" id="cyj:Cyan7822_4021"/>
<dbReference type="InterPro" id="IPR005467">
    <property type="entry name" value="His_kinase_dom"/>
</dbReference>
<keyword evidence="12 16" id="KW-0472">Membrane</keyword>
<dbReference type="InterPro" id="IPR011006">
    <property type="entry name" value="CheY-like_superfamily"/>
</dbReference>
<dbReference type="GO" id="GO:0006355">
    <property type="term" value="P:regulation of DNA-templated transcription"/>
    <property type="evidence" value="ECO:0007669"/>
    <property type="project" value="InterPro"/>
</dbReference>
<organism evidence="22 23">
    <name type="scientific">Gloeothece verrucosa (strain PCC 7822)</name>
    <name type="common">Cyanothece sp. (strain PCC 7822)</name>
    <dbReference type="NCBI Taxonomy" id="497965"/>
    <lineage>
        <taxon>Bacteria</taxon>
        <taxon>Bacillati</taxon>
        <taxon>Cyanobacteriota</taxon>
        <taxon>Cyanophyceae</taxon>
        <taxon>Oscillatoriophycideae</taxon>
        <taxon>Chroococcales</taxon>
        <taxon>Aphanothecaceae</taxon>
        <taxon>Gloeothece</taxon>
        <taxon>Gloeothece verrucosa</taxon>
    </lineage>
</organism>
<dbReference type="PROSITE" id="PS50110">
    <property type="entry name" value="RESPONSE_REGULATORY"/>
    <property type="match status" value="1"/>
</dbReference>
<dbReference type="AlphaFoldDB" id="E0U5V5"/>
<dbReference type="PANTHER" id="PTHR43047:SF72">
    <property type="entry name" value="OSMOSENSING HISTIDINE PROTEIN KINASE SLN1"/>
    <property type="match status" value="1"/>
</dbReference>
<feature type="transmembrane region" description="Helical" evidence="16">
    <location>
        <begin position="361"/>
        <end position="383"/>
    </location>
</feature>
<evidence type="ECO:0000259" key="21">
    <source>
        <dbReference type="PROSITE" id="PS50885"/>
    </source>
</evidence>